<evidence type="ECO:0000256" key="9">
    <source>
        <dbReference type="SAM" id="MobiDB-lite"/>
    </source>
</evidence>
<dbReference type="GO" id="GO:0032153">
    <property type="term" value="C:cell division site"/>
    <property type="evidence" value="ECO:0007669"/>
    <property type="project" value="UniProtKB-UniRule"/>
</dbReference>
<keyword evidence="1 7" id="KW-1003">Cell membrane</keyword>
<dbReference type="GO" id="GO:0005886">
    <property type="term" value="C:plasma membrane"/>
    <property type="evidence" value="ECO:0007669"/>
    <property type="project" value="UniProtKB-SubCell"/>
</dbReference>
<dbReference type="OrthoDB" id="2989137at2"/>
<keyword evidence="3 7" id="KW-0812">Transmembrane</keyword>
<reference evidence="11" key="1">
    <citation type="submission" date="2016-10" db="EMBL/GenBank/DDBJ databases">
        <authorList>
            <person name="de Groot N.N."/>
        </authorList>
    </citation>
    <scope>NUCLEOTIDE SEQUENCE [LARGE SCALE GENOMIC DNA]</scope>
    <source>
        <strain evidence="11">10nlg</strain>
    </source>
</reference>
<evidence type="ECO:0000256" key="2">
    <source>
        <dbReference type="ARBA" id="ARBA00022618"/>
    </source>
</evidence>
<dbReference type="Pfam" id="PF04977">
    <property type="entry name" value="DivIC"/>
    <property type="match status" value="1"/>
</dbReference>
<organism evidence="10 11">
    <name type="scientific">Salisediminibacterium halotolerans</name>
    <dbReference type="NCBI Taxonomy" id="517425"/>
    <lineage>
        <taxon>Bacteria</taxon>
        <taxon>Bacillati</taxon>
        <taxon>Bacillota</taxon>
        <taxon>Bacilli</taxon>
        <taxon>Bacillales</taxon>
        <taxon>Bacillaceae</taxon>
        <taxon>Salisediminibacterium</taxon>
    </lineage>
</organism>
<dbReference type="GO" id="GO:0043093">
    <property type="term" value="P:FtsZ-dependent cytokinesis"/>
    <property type="evidence" value="ECO:0007669"/>
    <property type="project" value="UniProtKB-UniRule"/>
</dbReference>
<evidence type="ECO:0000256" key="1">
    <source>
        <dbReference type="ARBA" id="ARBA00022475"/>
    </source>
</evidence>
<accession>A0A1H9PU74</accession>
<sequence>MSPEEHKTLHHGTAPKRHIERQTVHERVYKGGITKGEKVLYILSGIIIGITMFFLLSNYATMYSLNDTIQETETAVSEQQSTVDGLQLQVTELSDPERILHIAENELGMTLDDRNVQVIHRQE</sequence>
<keyword evidence="2 7" id="KW-0132">Cell division</keyword>
<comment type="caution">
    <text evidence="10">The sequence shown here is derived from an EMBL/GenBank/DDBJ whole genome shotgun (WGS) entry which is preliminary data.</text>
</comment>
<evidence type="ECO:0000313" key="11">
    <source>
        <dbReference type="Proteomes" id="UP000199318"/>
    </source>
</evidence>
<dbReference type="RefSeq" id="WP_093071715.1">
    <property type="nucleotide sequence ID" value="NZ_BJVE01000015.1"/>
</dbReference>
<dbReference type="AlphaFoldDB" id="A0A1H9PU74"/>
<dbReference type="HAMAP" id="MF_00910">
    <property type="entry name" value="FtsL"/>
    <property type="match status" value="1"/>
</dbReference>
<dbReference type="InterPro" id="IPR007060">
    <property type="entry name" value="FtsL/DivIC"/>
</dbReference>
<feature type="compositionally biased region" description="Basic residues" evidence="9">
    <location>
        <begin position="8"/>
        <end position="19"/>
    </location>
</feature>
<dbReference type="EMBL" id="FOGV01000002">
    <property type="protein sequence ID" value="SER51826.1"/>
    <property type="molecule type" value="Genomic_DNA"/>
</dbReference>
<feature type="transmembrane region" description="Helical" evidence="7">
    <location>
        <begin position="39"/>
        <end position="60"/>
    </location>
</feature>
<evidence type="ECO:0000256" key="4">
    <source>
        <dbReference type="ARBA" id="ARBA00022989"/>
    </source>
</evidence>
<dbReference type="Proteomes" id="UP000199318">
    <property type="component" value="Unassembled WGS sequence"/>
</dbReference>
<gene>
    <name evidence="7" type="primary">ftsL</name>
    <name evidence="10" type="ORF">SAMN05444126_10236</name>
</gene>
<evidence type="ECO:0000256" key="8">
    <source>
        <dbReference type="NCBIfam" id="TIGR02209"/>
    </source>
</evidence>
<keyword evidence="4 7" id="KW-1133">Transmembrane helix</keyword>
<keyword evidence="11" id="KW-1185">Reference proteome</keyword>
<comment type="subcellular location">
    <subcellularLocation>
        <location evidence="7">Cell membrane</location>
        <topology evidence="7">Single-pass type II membrane protein</topology>
    </subcellularLocation>
    <text evidence="7">Localizes to the division septum where it forms a ring structure.</text>
</comment>
<evidence type="ECO:0000256" key="6">
    <source>
        <dbReference type="ARBA" id="ARBA00023306"/>
    </source>
</evidence>
<comment type="function">
    <text evidence="7">Essential cell division protein.</text>
</comment>
<proteinExistence type="inferred from homology"/>
<dbReference type="InterPro" id="IPR011922">
    <property type="entry name" value="Cell_div_FtsL"/>
</dbReference>
<keyword evidence="5 7" id="KW-0472">Membrane</keyword>
<name>A0A1H9PU74_9BACI</name>
<evidence type="ECO:0000256" key="3">
    <source>
        <dbReference type="ARBA" id="ARBA00022692"/>
    </source>
</evidence>
<evidence type="ECO:0000256" key="5">
    <source>
        <dbReference type="ARBA" id="ARBA00023136"/>
    </source>
</evidence>
<evidence type="ECO:0000313" key="10">
    <source>
        <dbReference type="EMBL" id="SER51826.1"/>
    </source>
</evidence>
<feature type="region of interest" description="Disordered" evidence="9">
    <location>
        <begin position="1"/>
        <end position="21"/>
    </location>
</feature>
<protein>
    <recommendedName>
        <fullName evidence="7 8">Cell division protein FtsL</fullName>
    </recommendedName>
</protein>
<dbReference type="NCBIfam" id="TIGR02209">
    <property type="entry name" value="ftsL_broad"/>
    <property type="match status" value="1"/>
</dbReference>
<keyword evidence="6 7" id="KW-0131">Cell cycle</keyword>
<comment type="similarity">
    <text evidence="7">Belongs to the FtsL family.</text>
</comment>
<evidence type="ECO:0000256" key="7">
    <source>
        <dbReference type="HAMAP-Rule" id="MF_00910"/>
    </source>
</evidence>
<dbReference type="STRING" id="1464123.SAMN05444126_10236"/>